<dbReference type="GO" id="GO:0008203">
    <property type="term" value="P:cholesterol metabolic process"/>
    <property type="evidence" value="ECO:0007669"/>
    <property type="project" value="InterPro"/>
</dbReference>
<dbReference type="InterPro" id="IPR010468">
    <property type="entry name" value="HSL_N"/>
</dbReference>
<dbReference type="Proteomes" id="UP000551443">
    <property type="component" value="Unassembled WGS sequence"/>
</dbReference>
<dbReference type="EMBL" id="VZUH01044680">
    <property type="protein sequence ID" value="NXU92375.1"/>
    <property type="molecule type" value="Genomic_DNA"/>
</dbReference>
<feature type="domain" description="Hormone-sensitive lipase N-terminal" evidence="1">
    <location>
        <begin position="5"/>
        <end position="75"/>
    </location>
</feature>
<gene>
    <name evidence="2" type="primary">Lipe</name>
    <name evidence="2" type="ORF">XIPELE_R15115</name>
</gene>
<dbReference type="GO" id="GO:0016298">
    <property type="term" value="F:lipase activity"/>
    <property type="evidence" value="ECO:0007669"/>
    <property type="project" value="InterPro"/>
</dbReference>
<organism evidence="2 3">
    <name type="scientific">Xiphorhynchus elegans</name>
    <name type="common">elegant woodcreeper</name>
    <dbReference type="NCBI Taxonomy" id="269412"/>
    <lineage>
        <taxon>Eukaryota</taxon>
        <taxon>Metazoa</taxon>
        <taxon>Chordata</taxon>
        <taxon>Craniata</taxon>
        <taxon>Vertebrata</taxon>
        <taxon>Euteleostomi</taxon>
        <taxon>Archelosauria</taxon>
        <taxon>Archosauria</taxon>
        <taxon>Dinosauria</taxon>
        <taxon>Saurischia</taxon>
        <taxon>Theropoda</taxon>
        <taxon>Coelurosauria</taxon>
        <taxon>Aves</taxon>
        <taxon>Neognathae</taxon>
        <taxon>Neoaves</taxon>
        <taxon>Telluraves</taxon>
        <taxon>Australaves</taxon>
        <taxon>Passeriformes</taxon>
        <taxon>Dendrocolaptidae</taxon>
        <taxon>Xiphorhynchus</taxon>
    </lineage>
</organism>
<dbReference type="AlphaFoldDB" id="A0A7L3PM77"/>
<reference evidence="2 3" key="1">
    <citation type="submission" date="2019-09" db="EMBL/GenBank/DDBJ databases">
        <title>Bird 10,000 Genomes (B10K) Project - Family phase.</title>
        <authorList>
            <person name="Zhang G."/>
        </authorList>
    </citation>
    <scope>NUCLEOTIDE SEQUENCE [LARGE SCALE GENOMIC DNA]</scope>
    <source>
        <strain evidence="2">OUT-0059</strain>
        <tissue evidence="2">Muscle</tissue>
    </source>
</reference>
<proteinExistence type="predicted"/>
<evidence type="ECO:0000313" key="2">
    <source>
        <dbReference type="EMBL" id="NXU92375.1"/>
    </source>
</evidence>
<name>A0A7L3PM77_9DEND</name>
<feature type="non-terminal residue" evidence="2">
    <location>
        <position position="82"/>
    </location>
</feature>
<feature type="non-terminal residue" evidence="2">
    <location>
        <position position="1"/>
    </location>
</feature>
<dbReference type="Pfam" id="PF06350">
    <property type="entry name" value="HSL_N"/>
    <property type="match status" value="1"/>
</dbReference>
<accession>A0A7L3PM77</accession>
<comment type="caution">
    <text evidence="2">The sequence shown here is derived from an EMBL/GenBank/DDBJ whole genome shotgun (WGS) entry which is preliminary data.</text>
</comment>
<protein>
    <submittedName>
        <fullName evidence="2">LIPS lipase</fullName>
    </submittedName>
</protein>
<evidence type="ECO:0000259" key="1">
    <source>
        <dbReference type="Pfam" id="PF06350"/>
    </source>
</evidence>
<dbReference type="GO" id="GO:0016042">
    <property type="term" value="P:lipid catabolic process"/>
    <property type="evidence" value="ECO:0007669"/>
    <property type="project" value="InterPro"/>
</dbReference>
<evidence type="ECO:0000313" key="3">
    <source>
        <dbReference type="Proteomes" id="UP000551443"/>
    </source>
</evidence>
<sequence length="82" mass="8830">QPLLRSLLALCEDNLAFFTSQPSSSSSQRLCAAFQALLELGRQLGPALLHLLQVAPQFDLDPSTPGNGYWSLVQVGGFGGKW</sequence>
<keyword evidence="3" id="KW-1185">Reference proteome</keyword>